<comment type="caution">
    <text evidence="2">The sequence shown here is derived from an EMBL/GenBank/DDBJ whole genome shotgun (WGS) entry which is preliminary data.</text>
</comment>
<dbReference type="Proteomes" id="UP000659654">
    <property type="component" value="Unassembled WGS sequence"/>
</dbReference>
<gene>
    <name evidence="2" type="ORF">BXYJ_LOCUS2584</name>
</gene>
<evidence type="ECO:0000313" key="2">
    <source>
        <dbReference type="EMBL" id="CAD5211749.1"/>
    </source>
</evidence>
<keyword evidence="3" id="KW-1185">Reference proteome</keyword>
<reference evidence="2" key="1">
    <citation type="submission" date="2020-09" db="EMBL/GenBank/DDBJ databases">
        <authorList>
            <person name="Kikuchi T."/>
        </authorList>
    </citation>
    <scope>NUCLEOTIDE SEQUENCE</scope>
    <source>
        <strain evidence="2">Ka4C1</strain>
    </source>
</reference>
<dbReference type="EMBL" id="CAJFDI010000001">
    <property type="protein sequence ID" value="CAD5211749.1"/>
    <property type="molecule type" value="Genomic_DNA"/>
</dbReference>
<dbReference type="EMBL" id="CAJFCV020000001">
    <property type="protein sequence ID" value="CAG9089073.1"/>
    <property type="molecule type" value="Genomic_DNA"/>
</dbReference>
<keyword evidence="1" id="KW-1133">Transmembrane helix</keyword>
<sequence length="134" mass="15366">MIINELSGANVCEIEQITKVANGTRIFRIKHCCPGYHTVDGKSCRMDFLNPFSDSEQFSVALIFLCLFFLVVSMLSMCIAYRYYYRYRLGRNAKKQGILTMEDMDLRDEEAFIVGKFGTPPLEEAPYKPIVLKA</sequence>
<feature type="transmembrane region" description="Helical" evidence="1">
    <location>
        <begin position="58"/>
        <end position="85"/>
    </location>
</feature>
<dbReference type="OrthoDB" id="10469827at2759"/>
<accession>A0A811K6S4</accession>
<keyword evidence="1" id="KW-0812">Transmembrane</keyword>
<evidence type="ECO:0000256" key="1">
    <source>
        <dbReference type="SAM" id="Phobius"/>
    </source>
</evidence>
<dbReference type="AlphaFoldDB" id="A0A811K6S4"/>
<evidence type="ECO:0000313" key="3">
    <source>
        <dbReference type="Proteomes" id="UP000659654"/>
    </source>
</evidence>
<organism evidence="2 3">
    <name type="scientific">Bursaphelenchus xylophilus</name>
    <name type="common">Pinewood nematode worm</name>
    <name type="synonym">Aphelenchoides xylophilus</name>
    <dbReference type="NCBI Taxonomy" id="6326"/>
    <lineage>
        <taxon>Eukaryota</taxon>
        <taxon>Metazoa</taxon>
        <taxon>Ecdysozoa</taxon>
        <taxon>Nematoda</taxon>
        <taxon>Chromadorea</taxon>
        <taxon>Rhabditida</taxon>
        <taxon>Tylenchina</taxon>
        <taxon>Tylenchomorpha</taxon>
        <taxon>Aphelenchoidea</taxon>
        <taxon>Aphelenchoididae</taxon>
        <taxon>Bursaphelenchus</taxon>
    </lineage>
</organism>
<proteinExistence type="predicted"/>
<name>A0A811K6S4_BURXY</name>
<dbReference type="Proteomes" id="UP000582659">
    <property type="component" value="Unassembled WGS sequence"/>
</dbReference>
<keyword evidence="1" id="KW-0472">Membrane</keyword>
<protein>
    <submittedName>
        <fullName evidence="2">(pine wood nematode) hypothetical protein</fullName>
    </submittedName>
</protein>